<keyword evidence="2" id="KW-0805">Transcription regulation</keyword>
<feature type="domain" description="RNA polymerase sigma-70 region 4" evidence="7">
    <location>
        <begin position="123"/>
        <end position="172"/>
    </location>
</feature>
<accession>A0A1H6Z8Q6</accession>
<dbReference type="GO" id="GO:0003677">
    <property type="term" value="F:DNA binding"/>
    <property type="evidence" value="ECO:0007669"/>
    <property type="project" value="UniProtKB-KW"/>
</dbReference>
<sequence length="177" mass="20341">MEEQDLIRGLRAKDRQVQEYLYEKYSRALYGIVRRIIFDQEIAEEVFHDAFLKIAKKIDSYDEANGRLYTWMAAICRNAAIDKTRSKEFSTNSKTNTIDAYVYALEGESDTAATVDGIGVRELMDDLNEEQRLVMECIYFKGYTHSEVAEMYSLPLGTVKSRVRAALQVLKKKAGKI</sequence>
<keyword evidence="5" id="KW-0804">Transcription</keyword>
<evidence type="ECO:0000313" key="8">
    <source>
        <dbReference type="EMBL" id="SEJ49698.1"/>
    </source>
</evidence>
<dbReference type="InterPro" id="IPR007627">
    <property type="entry name" value="RNA_pol_sigma70_r2"/>
</dbReference>
<evidence type="ECO:0000313" key="9">
    <source>
        <dbReference type="Proteomes" id="UP000199403"/>
    </source>
</evidence>
<feature type="domain" description="RNA polymerase sigma-70 region 2" evidence="6">
    <location>
        <begin position="21"/>
        <end position="87"/>
    </location>
</feature>
<keyword evidence="3" id="KW-0731">Sigma factor</keyword>
<dbReference type="GO" id="GO:0006352">
    <property type="term" value="P:DNA-templated transcription initiation"/>
    <property type="evidence" value="ECO:0007669"/>
    <property type="project" value="InterPro"/>
</dbReference>
<dbReference type="EMBL" id="FNZH01000004">
    <property type="protein sequence ID" value="SEJ49698.1"/>
    <property type="molecule type" value="Genomic_DNA"/>
</dbReference>
<evidence type="ECO:0000256" key="2">
    <source>
        <dbReference type="ARBA" id="ARBA00023015"/>
    </source>
</evidence>
<dbReference type="InterPro" id="IPR014284">
    <property type="entry name" value="RNA_pol_sigma-70_dom"/>
</dbReference>
<gene>
    <name evidence="8" type="ORF">SAMN05192553_104298</name>
</gene>
<evidence type="ECO:0000256" key="1">
    <source>
        <dbReference type="ARBA" id="ARBA00010641"/>
    </source>
</evidence>
<dbReference type="InterPro" id="IPR007630">
    <property type="entry name" value="RNA_pol_sigma70_r4"/>
</dbReference>
<dbReference type="InterPro" id="IPR036388">
    <property type="entry name" value="WH-like_DNA-bd_sf"/>
</dbReference>
<evidence type="ECO:0000256" key="5">
    <source>
        <dbReference type="ARBA" id="ARBA00023163"/>
    </source>
</evidence>
<proteinExistence type="inferred from homology"/>
<dbReference type="AlphaFoldDB" id="A0A1H6Z8Q6"/>
<organism evidence="8 9">
    <name type="scientific">Cyclobacterium xiamenense</name>
    <dbReference type="NCBI Taxonomy" id="1297121"/>
    <lineage>
        <taxon>Bacteria</taxon>
        <taxon>Pseudomonadati</taxon>
        <taxon>Bacteroidota</taxon>
        <taxon>Cytophagia</taxon>
        <taxon>Cytophagales</taxon>
        <taxon>Cyclobacteriaceae</taxon>
        <taxon>Cyclobacterium</taxon>
    </lineage>
</organism>
<keyword evidence="4" id="KW-0238">DNA-binding</keyword>
<comment type="similarity">
    <text evidence="1">Belongs to the sigma-70 factor family. ECF subfamily.</text>
</comment>
<evidence type="ECO:0000259" key="7">
    <source>
        <dbReference type="Pfam" id="PF04545"/>
    </source>
</evidence>
<dbReference type="CDD" id="cd06171">
    <property type="entry name" value="Sigma70_r4"/>
    <property type="match status" value="1"/>
</dbReference>
<dbReference type="Pfam" id="PF04542">
    <property type="entry name" value="Sigma70_r2"/>
    <property type="match status" value="1"/>
</dbReference>
<dbReference type="SUPFAM" id="SSF88946">
    <property type="entry name" value="Sigma2 domain of RNA polymerase sigma factors"/>
    <property type="match status" value="1"/>
</dbReference>
<dbReference type="STRING" id="1416801.SAMN05192553_104298"/>
<dbReference type="Pfam" id="PF04545">
    <property type="entry name" value="Sigma70_r4"/>
    <property type="match status" value="1"/>
</dbReference>
<dbReference type="SUPFAM" id="SSF88659">
    <property type="entry name" value="Sigma3 and sigma4 domains of RNA polymerase sigma factors"/>
    <property type="match status" value="1"/>
</dbReference>
<dbReference type="OrthoDB" id="9784272at2"/>
<dbReference type="InterPro" id="IPR013324">
    <property type="entry name" value="RNA_pol_sigma_r3/r4-like"/>
</dbReference>
<dbReference type="PANTHER" id="PTHR43133">
    <property type="entry name" value="RNA POLYMERASE ECF-TYPE SIGMA FACTO"/>
    <property type="match status" value="1"/>
</dbReference>
<dbReference type="GO" id="GO:0016987">
    <property type="term" value="F:sigma factor activity"/>
    <property type="evidence" value="ECO:0007669"/>
    <property type="project" value="UniProtKB-KW"/>
</dbReference>
<protein>
    <submittedName>
        <fullName evidence="8">RNA polymerase sigma-70 factor, ECF subfamily</fullName>
    </submittedName>
</protein>
<dbReference type="InterPro" id="IPR039425">
    <property type="entry name" value="RNA_pol_sigma-70-like"/>
</dbReference>
<dbReference type="Gene3D" id="1.10.10.10">
    <property type="entry name" value="Winged helix-like DNA-binding domain superfamily/Winged helix DNA-binding domain"/>
    <property type="match status" value="1"/>
</dbReference>
<evidence type="ECO:0000256" key="4">
    <source>
        <dbReference type="ARBA" id="ARBA00023125"/>
    </source>
</evidence>
<reference evidence="9" key="1">
    <citation type="submission" date="2016-10" db="EMBL/GenBank/DDBJ databases">
        <authorList>
            <person name="Varghese N."/>
            <person name="Submissions S."/>
        </authorList>
    </citation>
    <scope>NUCLEOTIDE SEQUENCE [LARGE SCALE GENOMIC DNA]</scope>
    <source>
        <strain evidence="9">IBRC-M 10761</strain>
    </source>
</reference>
<dbReference type="Proteomes" id="UP000199403">
    <property type="component" value="Unassembled WGS sequence"/>
</dbReference>
<keyword evidence="9" id="KW-1185">Reference proteome</keyword>
<dbReference type="Gene3D" id="1.10.1740.10">
    <property type="match status" value="1"/>
</dbReference>
<name>A0A1H6Z8Q6_9BACT</name>
<dbReference type="InterPro" id="IPR013325">
    <property type="entry name" value="RNA_pol_sigma_r2"/>
</dbReference>
<evidence type="ECO:0000259" key="6">
    <source>
        <dbReference type="Pfam" id="PF04542"/>
    </source>
</evidence>
<dbReference type="NCBIfam" id="TIGR02937">
    <property type="entry name" value="sigma70-ECF"/>
    <property type="match status" value="1"/>
</dbReference>
<dbReference type="RefSeq" id="WP_092175626.1">
    <property type="nucleotide sequence ID" value="NZ_FNZH01000004.1"/>
</dbReference>
<evidence type="ECO:0000256" key="3">
    <source>
        <dbReference type="ARBA" id="ARBA00023082"/>
    </source>
</evidence>
<dbReference type="PANTHER" id="PTHR43133:SF62">
    <property type="entry name" value="RNA POLYMERASE SIGMA FACTOR SIGZ"/>
    <property type="match status" value="1"/>
</dbReference>